<dbReference type="EMBL" id="CP138349">
    <property type="protein sequence ID" value="WPF90495.1"/>
    <property type="molecule type" value="Genomic_DNA"/>
</dbReference>
<proteinExistence type="predicted"/>
<name>A0AAF0ZEW0_9CHRO</name>
<gene>
    <name evidence="1" type="ORF">SAY89_18220</name>
</gene>
<reference evidence="1" key="1">
    <citation type="submission" date="2023-11" db="EMBL/GenBank/DDBJ databases">
        <title>Genome sequence of Cyanobacterium aponinum BCRC AL20115.</title>
        <authorList>
            <person name="Chang H.-Y."/>
            <person name="Lin K.-M."/>
            <person name="Hsueh H.-T."/>
            <person name="Chu H.-A."/>
            <person name="Kuo C.-H."/>
        </authorList>
    </citation>
    <scope>NUCLEOTIDE SEQUENCE</scope>
    <source>
        <strain evidence="1">AL20115</strain>
        <plasmid evidence="1">pAL20115a</plasmid>
    </source>
</reference>
<protein>
    <submittedName>
        <fullName evidence="1">Uncharacterized protein</fullName>
    </submittedName>
</protein>
<geneLocation type="plasmid" evidence="1">
    <name>pAL20115a</name>
</geneLocation>
<dbReference type="AlphaFoldDB" id="A0AAF0ZEW0"/>
<dbReference type="RefSeq" id="WP_320002363.1">
    <property type="nucleotide sequence ID" value="NZ_CP138349.1"/>
</dbReference>
<sequence length="72" mass="8925">MKTIVLVKEKDRKFYDYRLMQESVYYDDATIIDNDYIVLGDLSLFRRYKTDEQIYDRILDLRMWESWAKSEL</sequence>
<keyword evidence="1" id="KW-0614">Plasmid</keyword>
<organism evidence="1">
    <name type="scientific">Cyanobacterium aponinum AL20115</name>
    <dbReference type="NCBI Taxonomy" id="3090662"/>
    <lineage>
        <taxon>Bacteria</taxon>
        <taxon>Bacillati</taxon>
        <taxon>Cyanobacteriota</taxon>
        <taxon>Cyanophyceae</taxon>
        <taxon>Oscillatoriophycideae</taxon>
        <taxon>Chroococcales</taxon>
        <taxon>Geminocystaceae</taxon>
        <taxon>Cyanobacterium</taxon>
    </lineage>
</organism>
<accession>A0AAF0ZEW0</accession>
<evidence type="ECO:0000313" key="1">
    <source>
        <dbReference type="EMBL" id="WPF90495.1"/>
    </source>
</evidence>